<evidence type="ECO:0000259" key="5">
    <source>
        <dbReference type="PROSITE" id="PS50931"/>
    </source>
</evidence>
<feature type="domain" description="HTH lysR-type" evidence="5">
    <location>
        <begin position="16"/>
        <end position="74"/>
    </location>
</feature>
<dbReference type="Proteomes" id="UP001165378">
    <property type="component" value="Unassembled WGS sequence"/>
</dbReference>
<dbReference type="Gene3D" id="3.40.190.10">
    <property type="entry name" value="Periplasmic binding protein-like II"/>
    <property type="match status" value="2"/>
</dbReference>
<dbReference type="PROSITE" id="PS50931">
    <property type="entry name" value="HTH_LYSR"/>
    <property type="match status" value="1"/>
</dbReference>
<dbReference type="InterPro" id="IPR036388">
    <property type="entry name" value="WH-like_DNA-bd_sf"/>
</dbReference>
<dbReference type="RefSeq" id="WP_235050942.1">
    <property type="nucleotide sequence ID" value="NZ_JAKFHA010000002.1"/>
</dbReference>
<evidence type="ECO:0000256" key="2">
    <source>
        <dbReference type="ARBA" id="ARBA00023015"/>
    </source>
</evidence>
<keyword evidence="7" id="KW-1185">Reference proteome</keyword>
<gene>
    <name evidence="6" type="ORF">LZ495_06195</name>
</gene>
<keyword evidence="2" id="KW-0805">Transcription regulation</keyword>
<dbReference type="PANTHER" id="PTHR30346">
    <property type="entry name" value="TRANSCRIPTIONAL DUAL REGULATOR HCAR-RELATED"/>
    <property type="match status" value="1"/>
</dbReference>
<evidence type="ECO:0000256" key="3">
    <source>
        <dbReference type="ARBA" id="ARBA00023125"/>
    </source>
</evidence>
<dbReference type="PANTHER" id="PTHR30346:SF0">
    <property type="entry name" value="HCA OPERON TRANSCRIPTIONAL ACTIVATOR HCAR"/>
    <property type="match status" value="1"/>
</dbReference>
<dbReference type="FunFam" id="1.10.10.10:FF:000001">
    <property type="entry name" value="LysR family transcriptional regulator"/>
    <property type="match status" value="1"/>
</dbReference>
<dbReference type="InterPro" id="IPR036390">
    <property type="entry name" value="WH_DNA-bd_sf"/>
</dbReference>
<dbReference type="Gene3D" id="1.10.10.10">
    <property type="entry name" value="Winged helix-like DNA-binding domain superfamily/Winged helix DNA-binding domain"/>
    <property type="match status" value="1"/>
</dbReference>
<reference evidence="6" key="1">
    <citation type="submission" date="2022-01" db="EMBL/GenBank/DDBJ databases">
        <title>Genome-Based Taxonomic Classification of the Phylum Actinobacteria.</title>
        <authorList>
            <person name="Gao Y."/>
        </authorList>
    </citation>
    <scope>NUCLEOTIDE SEQUENCE</scope>
    <source>
        <strain evidence="6">KLBMP 8922</strain>
    </source>
</reference>
<accession>A0AA41PVT6</accession>
<dbReference type="PRINTS" id="PR00039">
    <property type="entry name" value="HTHLYSR"/>
</dbReference>
<dbReference type="CDD" id="cd08412">
    <property type="entry name" value="PBP2_PAO1_like"/>
    <property type="match status" value="1"/>
</dbReference>
<keyword evidence="4" id="KW-0804">Transcription</keyword>
<dbReference type="SUPFAM" id="SSF46785">
    <property type="entry name" value="Winged helix' DNA-binding domain"/>
    <property type="match status" value="1"/>
</dbReference>
<evidence type="ECO:0000313" key="7">
    <source>
        <dbReference type="Proteomes" id="UP001165378"/>
    </source>
</evidence>
<keyword evidence="3" id="KW-0238">DNA-binding</keyword>
<dbReference type="SUPFAM" id="SSF53850">
    <property type="entry name" value="Periplasmic binding protein-like II"/>
    <property type="match status" value="1"/>
</dbReference>
<dbReference type="InterPro" id="IPR000847">
    <property type="entry name" value="LysR_HTH_N"/>
</dbReference>
<dbReference type="AlphaFoldDB" id="A0AA41PVT6"/>
<evidence type="ECO:0000256" key="4">
    <source>
        <dbReference type="ARBA" id="ARBA00023163"/>
    </source>
</evidence>
<sequence>MRTSAHTPEAANAMNFTLVQLRYFVAAAQHRSMTGASRELMVSQSAISAAIAHLEREFGVQLLVRHHAKGLSLTTSGERFLGEARGLLGHADEMAASAKAFGGSLRGRLSLGCADPIAPFCLPPLLAEFAARFPDVEVRMADGADDGSLRDRLLEGGCELALMYDLGNGAEALDGELLAQVPPHAIVPPGHPLAGEKSVSLHALAGDPLILLDLPHSRDYFASLARRAGVSPRIRFRSRSTELVRALVAAGQGFAILNHRPATDATYDGGRVVALELTDDLPPLPLILAQARGVRPTRRAAAFAAVCREWFLRPPLRAT</sequence>
<evidence type="ECO:0000313" key="6">
    <source>
        <dbReference type="EMBL" id="MCF2526808.1"/>
    </source>
</evidence>
<protein>
    <submittedName>
        <fullName evidence="6">LysR family transcriptional regulator</fullName>
    </submittedName>
</protein>
<dbReference type="Pfam" id="PF00126">
    <property type="entry name" value="HTH_1"/>
    <property type="match status" value="1"/>
</dbReference>
<dbReference type="InterPro" id="IPR005119">
    <property type="entry name" value="LysR_subst-bd"/>
</dbReference>
<dbReference type="GO" id="GO:0003700">
    <property type="term" value="F:DNA-binding transcription factor activity"/>
    <property type="evidence" value="ECO:0007669"/>
    <property type="project" value="InterPro"/>
</dbReference>
<evidence type="ECO:0000256" key="1">
    <source>
        <dbReference type="ARBA" id="ARBA00009437"/>
    </source>
</evidence>
<organism evidence="6 7">
    <name type="scientific">Yinghuangia soli</name>
    <dbReference type="NCBI Taxonomy" id="2908204"/>
    <lineage>
        <taxon>Bacteria</taxon>
        <taxon>Bacillati</taxon>
        <taxon>Actinomycetota</taxon>
        <taxon>Actinomycetes</taxon>
        <taxon>Kitasatosporales</taxon>
        <taxon>Streptomycetaceae</taxon>
        <taxon>Yinghuangia</taxon>
    </lineage>
</organism>
<name>A0AA41PVT6_9ACTN</name>
<proteinExistence type="inferred from homology"/>
<dbReference type="EMBL" id="JAKFHA010000002">
    <property type="protein sequence ID" value="MCF2526808.1"/>
    <property type="molecule type" value="Genomic_DNA"/>
</dbReference>
<dbReference type="GO" id="GO:0032993">
    <property type="term" value="C:protein-DNA complex"/>
    <property type="evidence" value="ECO:0007669"/>
    <property type="project" value="TreeGrafter"/>
</dbReference>
<comment type="similarity">
    <text evidence="1">Belongs to the LysR transcriptional regulatory family.</text>
</comment>
<comment type="caution">
    <text evidence="6">The sequence shown here is derived from an EMBL/GenBank/DDBJ whole genome shotgun (WGS) entry which is preliminary data.</text>
</comment>
<dbReference type="Pfam" id="PF03466">
    <property type="entry name" value="LysR_substrate"/>
    <property type="match status" value="1"/>
</dbReference>
<dbReference type="GO" id="GO:0003677">
    <property type="term" value="F:DNA binding"/>
    <property type="evidence" value="ECO:0007669"/>
    <property type="project" value="UniProtKB-KW"/>
</dbReference>